<reference evidence="1 2" key="1">
    <citation type="submission" date="2013-09" db="EMBL/GenBank/DDBJ databases">
        <title>Corchorus capsularis genome sequencing.</title>
        <authorList>
            <person name="Alam M."/>
            <person name="Haque M.S."/>
            <person name="Islam M.S."/>
            <person name="Emdad E.M."/>
            <person name="Islam M.M."/>
            <person name="Ahmed B."/>
            <person name="Halim A."/>
            <person name="Hossen Q.M.M."/>
            <person name="Hossain M.Z."/>
            <person name="Ahmed R."/>
            <person name="Khan M.M."/>
            <person name="Islam R."/>
            <person name="Rashid M.M."/>
            <person name="Khan S.A."/>
            <person name="Rahman M.S."/>
            <person name="Alam M."/>
        </authorList>
    </citation>
    <scope>NUCLEOTIDE SEQUENCE [LARGE SCALE GENOMIC DNA]</scope>
    <source>
        <strain evidence="2">cv. CVL-1</strain>
        <tissue evidence="1">Whole seedling</tissue>
    </source>
</reference>
<sequence>GRGWIGNEEGMLTQWRVRISSQYEEKHLAHKVQQC</sequence>
<keyword evidence="2" id="KW-1185">Reference proteome</keyword>
<evidence type="ECO:0000313" key="2">
    <source>
        <dbReference type="Proteomes" id="UP000188268"/>
    </source>
</evidence>
<organism evidence="1 2">
    <name type="scientific">Corchorus capsularis</name>
    <name type="common">Jute</name>
    <dbReference type="NCBI Taxonomy" id="210143"/>
    <lineage>
        <taxon>Eukaryota</taxon>
        <taxon>Viridiplantae</taxon>
        <taxon>Streptophyta</taxon>
        <taxon>Embryophyta</taxon>
        <taxon>Tracheophyta</taxon>
        <taxon>Spermatophyta</taxon>
        <taxon>Magnoliopsida</taxon>
        <taxon>eudicotyledons</taxon>
        <taxon>Gunneridae</taxon>
        <taxon>Pentapetalae</taxon>
        <taxon>rosids</taxon>
        <taxon>malvids</taxon>
        <taxon>Malvales</taxon>
        <taxon>Malvaceae</taxon>
        <taxon>Grewioideae</taxon>
        <taxon>Apeibeae</taxon>
        <taxon>Corchorus</taxon>
    </lineage>
</organism>
<dbReference type="Gramene" id="OMO82603">
    <property type="protein sequence ID" value="OMO82603"/>
    <property type="gene ID" value="CCACVL1_11866"/>
</dbReference>
<dbReference type="EMBL" id="AWWV01009982">
    <property type="protein sequence ID" value="OMO82603.1"/>
    <property type="molecule type" value="Genomic_DNA"/>
</dbReference>
<gene>
    <name evidence="1" type="ORF">CCACVL1_11866</name>
</gene>
<dbReference type="AlphaFoldDB" id="A0A1R3IJ68"/>
<accession>A0A1R3IJ68</accession>
<feature type="non-terminal residue" evidence="1">
    <location>
        <position position="1"/>
    </location>
</feature>
<name>A0A1R3IJ68_COCAP</name>
<dbReference type="Proteomes" id="UP000188268">
    <property type="component" value="Unassembled WGS sequence"/>
</dbReference>
<protein>
    <submittedName>
        <fullName evidence="1">Uncharacterized protein</fullName>
    </submittedName>
</protein>
<evidence type="ECO:0000313" key="1">
    <source>
        <dbReference type="EMBL" id="OMO82603.1"/>
    </source>
</evidence>
<proteinExistence type="predicted"/>
<comment type="caution">
    <text evidence="1">The sequence shown here is derived from an EMBL/GenBank/DDBJ whole genome shotgun (WGS) entry which is preliminary data.</text>
</comment>